<keyword evidence="2" id="KW-1185">Reference proteome</keyword>
<gene>
    <name evidence="1" type="ORF">BU26DRAFT_519275</name>
</gene>
<evidence type="ECO:0000313" key="2">
    <source>
        <dbReference type="Proteomes" id="UP000800094"/>
    </source>
</evidence>
<dbReference type="EMBL" id="ML987195">
    <property type="protein sequence ID" value="KAF2249115.1"/>
    <property type="molecule type" value="Genomic_DNA"/>
</dbReference>
<proteinExistence type="predicted"/>
<dbReference type="GeneID" id="54582339"/>
<reference evidence="1" key="1">
    <citation type="journal article" date="2020" name="Stud. Mycol.">
        <title>101 Dothideomycetes genomes: a test case for predicting lifestyles and emergence of pathogens.</title>
        <authorList>
            <person name="Haridas S."/>
            <person name="Albert R."/>
            <person name="Binder M."/>
            <person name="Bloem J."/>
            <person name="Labutti K."/>
            <person name="Salamov A."/>
            <person name="Andreopoulos B."/>
            <person name="Baker S."/>
            <person name="Barry K."/>
            <person name="Bills G."/>
            <person name="Bluhm B."/>
            <person name="Cannon C."/>
            <person name="Castanera R."/>
            <person name="Culley D."/>
            <person name="Daum C."/>
            <person name="Ezra D."/>
            <person name="Gonzalez J."/>
            <person name="Henrissat B."/>
            <person name="Kuo A."/>
            <person name="Liang C."/>
            <person name="Lipzen A."/>
            <person name="Lutzoni F."/>
            <person name="Magnuson J."/>
            <person name="Mondo S."/>
            <person name="Nolan M."/>
            <person name="Ohm R."/>
            <person name="Pangilinan J."/>
            <person name="Park H.-J."/>
            <person name="Ramirez L."/>
            <person name="Alfaro M."/>
            <person name="Sun H."/>
            <person name="Tritt A."/>
            <person name="Yoshinaga Y."/>
            <person name="Zwiers L.-H."/>
            <person name="Turgeon B."/>
            <person name="Goodwin S."/>
            <person name="Spatafora J."/>
            <person name="Crous P."/>
            <person name="Grigoriev I."/>
        </authorList>
    </citation>
    <scope>NUCLEOTIDE SEQUENCE</scope>
    <source>
        <strain evidence="1">CBS 122368</strain>
    </source>
</reference>
<dbReference type="OrthoDB" id="3171746at2759"/>
<dbReference type="AlphaFoldDB" id="A0A6A6IEV4"/>
<name>A0A6A6IEV4_9PLEO</name>
<protein>
    <recommendedName>
        <fullName evidence="3">Restriction endonuclease type IV Mrr domain-containing protein</fullName>
    </recommendedName>
</protein>
<evidence type="ECO:0000313" key="1">
    <source>
        <dbReference type="EMBL" id="KAF2249115.1"/>
    </source>
</evidence>
<sequence length="167" mass="18230">MPAPRATTVAPLRDQLEEIMTTEDMTNAVWNRILHDIFLPPRYLISPEYRFETRTQEGRRADLVVVDLDSVEDNQQVVVAYEGKERGGGGVALAAALKQATDCLKGRGVSGIAIAALGPEFKITNQGMQDAGSFKGDSNGRKWIGPNLDKIVDYLARTADRGGMPVQ</sequence>
<dbReference type="RefSeq" id="XP_033684119.1">
    <property type="nucleotide sequence ID" value="XM_033829009.1"/>
</dbReference>
<dbReference type="Proteomes" id="UP000800094">
    <property type="component" value="Unassembled WGS sequence"/>
</dbReference>
<organism evidence="1 2">
    <name type="scientific">Trematosphaeria pertusa</name>
    <dbReference type="NCBI Taxonomy" id="390896"/>
    <lineage>
        <taxon>Eukaryota</taxon>
        <taxon>Fungi</taxon>
        <taxon>Dikarya</taxon>
        <taxon>Ascomycota</taxon>
        <taxon>Pezizomycotina</taxon>
        <taxon>Dothideomycetes</taxon>
        <taxon>Pleosporomycetidae</taxon>
        <taxon>Pleosporales</taxon>
        <taxon>Massarineae</taxon>
        <taxon>Trematosphaeriaceae</taxon>
        <taxon>Trematosphaeria</taxon>
    </lineage>
</organism>
<evidence type="ECO:0008006" key="3">
    <source>
        <dbReference type="Google" id="ProtNLM"/>
    </source>
</evidence>
<accession>A0A6A6IEV4</accession>